<dbReference type="PANTHER" id="PTHR12049">
    <property type="entry name" value="PROTEIN ARGININE METHYLTRANSFERASE NDUFAF7, MITOCHONDRIAL"/>
    <property type="match status" value="1"/>
</dbReference>
<sequence length="456" mass="49950">MTSPLSPGRKARARGAGLPTENIRSVRLVCPAPAAPMPARGAGRKGEERVGLGRGGDPDRYEDQKGGNGTMTGRAAPADRAACAERLLRHLRNEGGRIGFGAWMAFALYDPVCGYYFRPGVKIGRAGDFYTASAVGDAYGAFWARDFARRFEAWREAGAGGEGFLAIVELGAGDGRFAAQVLDRLAAERPEVYGRLRYVAVEASPWHREGLFLRTKPHRPLLQLVPTPEALLSGDVLAGAGPVIVFANEFYDAFPVERLKKAPDGRLFWQVVREEAGRPVLAWADDVPAEARAYAERFGGAFSPEHVFEAPLEGLRLYRRLAEAFPGATFITVDYGLPFAELAAPHRREGTVVGFWRHRLRDDWFERPGEMDLTAQVPVEAYRSEGEAGGLATEALLPQGEYLVARGILDFLQPAVGTPAERDPFHPIARRNRAVRALILPDGFGQAFFVLVQRRP</sequence>
<dbReference type="InterPro" id="IPR038375">
    <property type="entry name" value="NDUFAF7_sf"/>
</dbReference>
<evidence type="ECO:0000256" key="1">
    <source>
        <dbReference type="ARBA" id="ARBA00022603"/>
    </source>
</evidence>
<dbReference type="STRING" id="1484.SA87_08915"/>
<protein>
    <recommendedName>
        <fullName evidence="6">SAM-dependent methyltransferase</fullName>
    </recommendedName>
</protein>
<dbReference type="Proteomes" id="UP000243024">
    <property type="component" value="Unassembled WGS sequence"/>
</dbReference>
<reference evidence="4 5" key="1">
    <citation type="submission" date="2015-09" db="EMBL/GenBank/DDBJ databases">
        <title>Draft genome sequence of Hydrogenibacillus schlegelii DSM 2000.</title>
        <authorList>
            <person name="Hemp J."/>
        </authorList>
    </citation>
    <scope>NUCLEOTIDE SEQUENCE [LARGE SCALE GENOMIC DNA]</scope>
    <source>
        <strain evidence="4 5">MA 48</strain>
    </source>
</reference>
<feature type="compositionally biased region" description="Basic and acidic residues" evidence="3">
    <location>
        <begin position="44"/>
        <end position="65"/>
    </location>
</feature>
<keyword evidence="5" id="KW-1185">Reference proteome</keyword>
<comment type="caution">
    <text evidence="4">The sequence shown here is derived from an EMBL/GenBank/DDBJ whole genome shotgun (WGS) entry which is preliminary data.</text>
</comment>
<evidence type="ECO:0000313" key="4">
    <source>
        <dbReference type="EMBL" id="OAR04645.1"/>
    </source>
</evidence>
<dbReference type="InterPro" id="IPR003788">
    <property type="entry name" value="NDUFAF7"/>
</dbReference>
<dbReference type="AlphaFoldDB" id="A0A132N7T7"/>
<proteinExistence type="predicted"/>
<accession>A0A132N7T7</accession>
<evidence type="ECO:0000256" key="3">
    <source>
        <dbReference type="SAM" id="MobiDB-lite"/>
    </source>
</evidence>
<name>A0A132N7T7_HYDSH</name>
<feature type="region of interest" description="Disordered" evidence="3">
    <location>
        <begin position="34"/>
        <end position="75"/>
    </location>
</feature>
<dbReference type="Gene3D" id="3.40.50.12710">
    <property type="match status" value="1"/>
</dbReference>
<dbReference type="GO" id="GO:0035243">
    <property type="term" value="F:protein-arginine omega-N symmetric methyltransferase activity"/>
    <property type="evidence" value="ECO:0007669"/>
    <property type="project" value="TreeGrafter"/>
</dbReference>
<evidence type="ECO:0000256" key="2">
    <source>
        <dbReference type="ARBA" id="ARBA00022679"/>
    </source>
</evidence>
<evidence type="ECO:0000313" key="5">
    <source>
        <dbReference type="Proteomes" id="UP000243024"/>
    </source>
</evidence>
<keyword evidence="1" id="KW-0489">Methyltransferase</keyword>
<dbReference type="PANTHER" id="PTHR12049:SF7">
    <property type="entry name" value="PROTEIN ARGININE METHYLTRANSFERASE NDUFAF7, MITOCHONDRIAL"/>
    <property type="match status" value="1"/>
</dbReference>
<dbReference type="EMBL" id="JXBB01000012">
    <property type="protein sequence ID" value="OAR04645.1"/>
    <property type="molecule type" value="Genomic_DNA"/>
</dbReference>
<keyword evidence="2" id="KW-0808">Transferase</keyword>
<dbReference type="InterPro" id="IPR029063">
    <property type="entry name" value="SAM-dependent_MTases_sf"/>
</dbReference>
<organism evidence="4 5">
    <name type="scientific">Hydrogenibacillus schlegelii</name>
    <name type="common">Bacillus schlegelii</name>
    <dbReference type="NCBI Taxonomy" id="1484"/>
    <lineage>
        <taxon>Bacteria</taxon>
        <taxon>Bacillati</taxon>
        <taxon>Bacillota</taxon>
        <taxon>Bacilli</taxon>
        <taxon>Bacillales</taxon>
        <taxon>Bacillales Family X. Incertae Sedis</taxon>
        <taxon>Hydrogenibacillus</taxon>
    </lineage>
</organism>
<dbReference type="GO" id="GO:0032259">
    <property type="term" value="P:methylation"/>
    <property type="evidence" value="ECO:0007669"/>
    <property type="project" value="UniProtKB-KW"/>
</dbReference>
<dbReference type="SUPFAM" id="SSF53335">
    <property type="entry name" value="S-adenosyl-L-methionine-dependent methyltransferases"/>
    <property type="match status" value="1"/>
</dbReference>
<evidence type="ECO:0008006" key="6">
    <source>
        <dbReference type="Google" id="ProtNLM"/>
    </source>
</evidence>
<dbReference type="Pfam" id="PF02636">
    <property type="entry name" value="Methyltransf_28"/>
    <property type="match status" value="1"/>
</dbReference>
<gene>
    <name evidence="4" type="ORF">SA87_08915</name>
</gene>